<dbReference type="InterPro" id="IPR043917">
    <property type="entry name" value="DUF5753"/>
</dbReference>
<accession>A0A263D2A7</accession>
<evidence type="ECO:0000256" key="1">
    <source>
        <dbReference type="SAM" id="MobiDB-lite"/>
    </source>
</evidence>
<evidence type="ECO:0000313" key="4">
    <source>
        <dbReference type="Proteomes" id="UP000242444"/>
    </source>
</evidence>
<comment type="caution">
    <text evidence="3">The sequence shown here is derived from an EMBL/GenBank/DDBJ whole genome shotgun (WGS) entry which is preliminary data.</text>
</comment>
<dbReference type="Gene3D" id="1.10.260.40">
    <property type="entry name" value="lambda repressor-like DNA-binding domains"/>
    <property type="match status" value="1"/>
</dbReference>
<dbReference type="InterPro" id="IPR001387">
    <property type="entry name" value="Cro/C1-type_HTH"/>
</dbReference>
<dbReference type="InParanoid" id="A0A263D2A7"/>
<organism evidence="3 4">
    <name type="scientific">Amycolatopsis antarctica</name>
    <dbReference type="NCBI Taxonomy" id="1854586"/>
    <lineage>
        <taxon>Bacteria</taxon>
        <taxon>Bacillati</taxon>
        <taxon>Actinomycetota</taxon>
        <taxon>Actinomycetes</taxon>
        <taxon>Pseudonocardiales</taxon>
        <taxon>Pseudonocardiaceae</taxon>
        <taxon>Amycolatopsis</taxon>
    </lineage>
</organism>
<dbReference type="Proteomes" id="UP000242444">
    <property type="component" value="Unassembled WGS sequence"/>
</dbReference>
<proteinExistence type="predicted"/>
<reference evidence="3 4" key="1">
    <citation type="submission" date="2017-07" db="EMBL/GenBank/DDBJ databases">
        <title>Amycolatopsis antarcticus sp. nov., isolated from the surface of an Antarcticus brown macroalga.</title>
        <authorList>
            <person name="Wang J."/>
            <person name="Leiva S."/>
            <person name="Huang J."/>
            <person name="Huang Y."/>
        </authorList>
    </citation>
    <scope>NUCLEOTIDE SEQUENCE [LARGE SCALE GENOMIC DNA]</scope>
    <source>
        <strain evidence="3 4">AU-G6</strain>
    </source>
</reference>
<evidence type="ECO:0000313" key="3">
    <source>
        <dbReference type="EMBL" id="OZM71485.1"/>
    </source>
</evidence>
<dbReference type="PROSITE" id="PS50943">
    <property type="entry name" value="HTH_CROC1"/>
    <property type="match status" value="1"/>
</dbReference>
<protein>
    <submittedName>
        <fullName evidence="3">Transcriptional regulator</fullName>
    </submittedName>
</protein>
<feature type="region of interest" description="Disordered" evidence="1">
    <location>
        <begin position="262"/>
        <end position="282"/>
    </location>
</feature>
<gene>
    <name evidence="3" type="ORF">CFN78_20305</name>
</gene>
<name>A0A263D2A7_9PSEU</name>
<dbReference type="GO" id="GO:0003677">
    <property type="term" value="F:DNA binding"/>
    <property type="evidence" value="ECO:0007669"/>
    <property type="project" value="InterPro"/>
</dbReference>
<dbReference type="InterPro" id="IPR010982">
    <property type="entry name" value="Lambda_DNA-bd_dom_sf"/>
</dbReference>
<dbReference type="Pfam" id="PF19054">
    <property type="entry name" value="DUF5753"/>
    <property type="match status" value="1"/>
</dbReference>
<dbReference type="Pfam" id="PF13560">
    <property type="entry name" value="HTH_31"/>
    <property type="match status" value="1"/>
</dbReference>
<dbReference type="EMBL" id="NKYE01000013">
    <property type="protein sequence ID" value="OZM71485.1"/>
    <property type="molecule type" value="Genomic_DNA"/>
</dbReference>
<evidence type="ECO:0000259" key="2">
    <source>
        <dbReference type="PROSITE" id="PS50943"/>
    </source>
</evidence>
<dbReference type="CDD" id="cd00093">
    <property type="entry name" value="HTH_XRE"/>
    <property type="match status" value="1"/>
</dbReference>
<sequence>MVPRRCTLAVGASKGSPSSYCAAPVSIGNTSPVPPIQSTSVRPRQVSAELRRLREGAGMTGADAARILGMSASKISRIETGKRGLQVEDVAALLGLYRVPERRRDEILDLVRKSTERGWWQSAGRSDVPTRWRTLTDLEFGANRIRSFEPFLVPGLLQSADYARAVMAGLDPLLTSAEVTEAVSLRVARQRWLRRPGNRLIAVLDEAVLHRMIGDFETMRGQLLKLIKLRGTQCRRADRAVANRPVRRGARAVVSVGLRGRAERRRDRGAGSGHIPGGKRGSGEDPVCFLRCAGAFIVRRTIAGPDARNQSG</sequence>
<feature type="domain" description="HTH cro/C1-type" evidence="2">
    <location>
        <begin position="50"/>
        <end position="104"/>
    </location>
</feature>
<feature type="compositionally biased region" description="Gly residues" evidence="1">
    <location>
        <begin position="270"/>
        <end position="280"/>
    </location>
</feature>
<dbReference type="SUPFAM" id="SSF47413">
    <property type="entry name" value="lambda repressor-like DNA-binding domains"/>
    <property type="match status" value="1"/>
</dbReference>
<dbReference type="AlphaFoldDB" id="A0A263D2A7"/>
<dbReference type="SMART" id="SM00530">
    <property type="entry name" value="HTH_XRE"/>
    <property type="match status" value="1"/>
</dbReference>
<dbReference type="OrthoDB" id="4966777at2"/>
<keyword evidence="4" id="KW-1185">Reference proteome</keyword>